<dbReference type="InterPro" id="IPR012337">
    <property type="entry name" value="RNaseH-like_sf"/>
</dbReference>
<comment type="caution">
    <text evidence="2">The sequence shown here is derived from an EMBL/GenBank/DDBJ whole genome shotgun (WGS) entry which is preliminary data.</text>
</comment>
<proteinExistence type="predicted"/>
<name>A0AAV0VNT4_9HEMI</name>
<feature type="domain" description="TTF-type" evidence="1">
    <location>
        <begin position="307"/>
        <end position="385"/>
    </location>
</feature>
<dbReference type="Proteomes" id="UP001160148">
    <property type="component" value="Unassembled WGS sequence"/>
</dbReference>
<dbReference type="AlphaFoldDB" id="A0AAV0VNT4"/>
<dbReference type="EMBL" id="CARXXK010000001">
    <property type="protein sequence ID" value="CAI6345908.1"/>
    <property type="molecule type" value="Genomic_DNA"/>
</dbReference>
<reference evidence="2 3" key="1">
    <citation type="submission" date="2023-01" db="EMBL/GenBank/DDBJ databases">
        <authorList>
            <person name="Whitehead M."/>
        </authorList>
    </citation>
    <scope>NUCLEOTIDE SEQUENCE [LARGE SCALE GENOMIC DNA]</scope>
</reference>
<dbReference type="PANTHER" id="PTHR45749:SF21">
    <property type="entry name" value="DUF4371 DOMAIN-CONTAINING PROTEIN"/>
    <property type="match status" value="1"/>
</dbReference>
<dbReference type="InterPro" id="IPR006580">
    <property type="entry name" value="Znf_TTF"/>
</dbReference>
<evidence type="ECO:0000259" key="1">
    <source>
        <dbReference type="SMART" id="SM00597"/>
    </source>
</evidence>
<dbReference type="SMART" id="SM00597">
    <property type="entry name" value="ZnF_TTF"/>
    <property type="match status" value="1"/>
</dbReference>
<dbReference type="Pfam" id="PF05699">
    <property type="entry name" value="Dimer_Tnp_hAT"/>
    <property type="match status" value="1"/>
</dbReference>
<dbReference type="InterPro" id="IPR008906">
    <property type="entry name" value="HATC_C_dom"/>
</dbReference>
<dbReference type="Pfam" id="PF14291">
    <property type="entry name" value="DUF4371"/>
    <property type="match status" value="1"/>
</dbReference>
<evidence type="ECO:0000313" key="2">
    <source>
        <dbReference type="EMBL" id="CAI6345908.1"/>
    </source>
</evidence>
<dbReference type="PANTHER" id="PTHR45749">
    <property type="match status" value="1"/>
</dbReference>
<evidence type="ECO:0000313" key="3">
    <source>
        <dbReference type="Proteomes" id="UP001160148"/>
    </source>
</evidence>
<keyword evidence="3" id="KW-1185">Reference proteome</keyword>
<protein>
    <recommendedName>
        <fullName evidence="1">TTF-type domain-containing protein</fullName>
    </recommendedName>
</protein>
<gene>
    <name evidence="2" type="ORF">MEUPH1_LOCUS2866</name>
</gene>
<dbReference type="SUPFAM" id="SSF53098">
    <property type="entry name" value="Ribonuclease H-like"/>
    <property type="match status" value="1"/>
</dbReference>
<dbReference type="InterPro" id="IPR025398">
    <property type="entry name" value="DUF4371"/>
</dbReference>
<sequence>MSTNICLCGKNKLRLNDTNWKRHLTACNIAKLKKSNIVNDVSSFFSKKRVNDVDHTQRQQINLVPYCSNSAADTNTVCNMELDGNSTAAQYDKVINTETSITDLVSSNFQHFPNDPALILPTTSNEIVRESDVVSIIESSTDADTNTVCNMELDGNSTAAQYDKVINTETSITDLVSSNFQRFPNDPALILPTTSNKIVRESDVVSIIESSTGADTNTVCNIELDGNSTAAQHDKVINTETSITDLVSSNFQSFPNDPALILPTTSNEYFAYLASLHPCQPLPAELKNQEFPKRKQGEWIRSFHEQHYAKKIASGDFVVRNWVSYSPSQDKVYCIACKLFGTTHSKSNQLAKCGSNDWRHIAYKLKVHECSTDHLQSEIRRAMYISNQRVNITTLGLPNSIVAENREIVKIIFDVLIYLARQNSAFRGHDESWSSKNQGNFLELLKLMSKHNALLKSHLSKITNASKKNRITFLSSDSQNTMLNVLGEIVRLEILKKVKKARVFSIIIDTTTDVANLEQFSLVLRFVNDDHQPEERLIAVKVASDASGKGLFDLFCEICNIYELDWENNLCAQSYDGAACMQGQYSGVRSYIQDKNPQAIYIWCFSHILNLVIVETCDKSTSMRNFFGELQSLISYMRARKRTAIFKEQQIKIYPDQRVCRIKNFSTTRWTSHDRAISIIHDKYEALLMTLEELTNSPDRDCSSTAKNLHTIISSFTFVLNLKLMKKIFFYTTPLSVYLQSPAIDFIQALTMVDNVSKQIKKLRTNHEAENLLNEAKTFASDKGLTESCLPDVRVRRRKIMPGEAPTEYLIVNPLDKFRTEVYFVILDQITNSIFMRFDGARNILKDFSILSYGRLMATSNGEPIPNDLFETLVQWIPNLQLEELKNEYLIFASSFKNLQSNLNLTSLSNPDNEISITEENTDTCDSDSSSNSNTLTKIAEKNLTSIQILKLISSYGLCAAFPNLFVAYKYLCTIPATSVSSERSFSKLKLIKTRLRSTMQQNRLESLLLLSCERDIYIDLEEAINKYAFTSNVLNKLLLFK</sequence>
<dbReference type="GO" id="GO:0046983">
    <property type="term" value="F:protein dimerization activity"/>
    <property type="evidence" value="ECO:0007669"/>
    <property type="project" value="InterPro"/>
</dbReference>
<accession>A0AAV0VNT4</accession>
<organism evidence="2 3">
    <name type="scientific">Macrosiphum euphorbiae</name>
    <name type="common">potato aphid</name>
    <dbReference type="NCBI Taxonomy" id="13131"/>
    <lineage>
        <taxon>Eukaryota</taxon>
        <taxon>Metazoa</taxon>
        <taxon>Ecdysozoa</taxon>
        <taxon>Arthropoda</taxon>
        <taxon>Hexapoda</taxon>
        <taxon>Insecta</taxon>
        <taxon>Pterygota</taxon>
        <taxon>Neoptera</taxon>
        <taxon>Paraneoptera</taxon>
        <taxon>Hemiptera</taxon>
        <taxon>Sternorrhyncha</taxon>
        <taxon>Aphidomorpha</taxon>
        <taxon>Aphidoidea</taxon>
        <taxon>Aphididae</taxon>
        <taxon>Macrosiphini</taxon>
        <taxon>Macrosiphum</taxon>
    </lineage>
</organism>